<gene>
    <name evidence="2" type="ORF">NCTC11157_00645</name>
</gene>
<reference evidence="2 3" key="1">
    <citation type="submission" date="2018-06" db="EMBL/GenBank/DDBJ databases">
        <authorList>
            <consortium name="Pathogen Informatics"/>
            <person name="Doyle S."/>
        </authorList>
    </citation>
    <scope>NUCLEOTIDE SEQUENCE [LARGE SCALE GENOMIC DNA]</scope>
    <source>
        <strain evidence="2 3">NCTC11157</strain>
    </source>
</reference>
<evidence type="ECO:0000313" key="2">
    <source>
        <dbReference type="EMBL" id="SUB84926.1"/>
    </source>
</evidence>
<evidence type="ECO:0000256" key="1">
    <source>
        <dbReference type="SAM" id="Phobius"/>
    </source>
</evidence>
<keyword evidence="1" id="KW-0812">Transmembrane</keyword>
<feature type="transmembrane region" description="Helical" evidence="1">
    <location>
        <begin position="21"/>
        <end position="38"/>
    </location>
</feature>
<keyword evidence="1" id="KW-0472">Membrane</keyword>
<accession>A0A379DWQ3</accession>
<protein>
    <submittedName>
        <fullName evidence="2">Uncharacterized protein</fullName>
    </submittedName>
</protein>
<dbReference type="AlphaFoldDB" id="A0A379DWQ3"/>
<proteinExistence type="predicted"/>
<sequence>MSYAYYNNIKTISGVPKMAHRLLFIGFQFYFFALGFKFNL</sequence>
<organism evidence="2 3">
    <name type="scientific">Prevotella disiens</name>
    <dbReference type="NCBI Taxonomy" id="28130"/>
    <lineage>
        <taxon>Bacteria</taxon>
        <taxon>Pseudomonadati</taxon>
        <taxon>Bacteroidota</taxon>
        <taxon>Bacteroidia</taxon>
        <taxon>Bacteroidales</taxon>
        <taxon>Prevotellaceae</taxon>
        <taxon>Prevotella</taxon>
    </lineage>
</organism>
<dbReference type="EMBL" id="UGTL01000001">
    <property type="protein sequence ID" value="SUB84926.1"/>
    <property type="molecule type" value="Genomic_DNA"/>
</dbReference>
<name>A0A379DWQ3_9BACT</name>
<keyword evidence="1" id="KW-1133">Transmembrane helix</keyword>
<evidence type="ECO:0000313" key="3">
    <source>
        <dbReference type="Proteomes" id="UP000254072"/>
    </source>
</evidence>
<dbReference type="Proteomes" id="UP000254072">
    <property type="component" value="Unassembled WGS sequence"/>
</dbReference>